<keyword evidence="3" id="KW-0472">Membrane</keyword>
<keyword evidence="6" id="KW-1185">Reference proteome</keyword>
<feature type="region of interest" description="Disordered" evidence="2">
    <location>
        <begin position="522"/>
        <end position="558"/>
    </location>
</feature>
<feature type="transmembrane region" description="Helical" evidence="3">
    <location>
        <begin position="639"/>
        <end position="656"/>
    </location>
</feature>
<proteinExistence type="predicted"/>
<feature type="transmembrane region" description="Helical" evidence="3">
    <location>
        <begin position="663"/>
        <end position="684"/>
    </location>
</feature>
<evidence type="ECO:0000256" key="1">
    <source>
        <dbReference type="ARBA" id="ARBA00004141"/>
    </source>
</evidence>
<feature type="compositionally biased region" description="Polar residues" evidence="2">
    <location>
        <begin position="545"/>
        <end position="558"/>
    </location>
</feature>
<keyword evidence="3" id="KW-1133">Transmembrane helix</keyword>
<feature type="transmembrane region" description="Helical" evidence="3">
    <location>
        <begin position="608"/>
        <end position="633"/>
    </location>
</feature>
<feature type="domain" description="Major facilitator superfamily (MFS) profile" evidence="4">
    <location>
        <begin position="539"/>
        <end position="730"/>
    </location>
</feature>
<dbReference type="OrthoDB" id="6434313at2759"/>
<evidence type="ECO:0000259" key="4">
    <source>
        <dbReference type="PROSITE" id="PS50850"/>
    </source>
</evidence>
<feature type="transmembrane region" description="Helical" evidence="3">
    <location>
        <begin position="690"/>
        <end position="706"/>
    </location>
</feature>
<dbReference type="Proteomes" id="UP000887116">
    <property type="component" value="Unassembled WGS sequence"/>
</dbReference>
<dbReference type="PANTHER" id="PTHR47331">
    <property type="entry name" value="PHD-TYPE DOMAIN-CONTAINING PROTEIN"/>
    <property type="match status" value="1"/>
</dbReference>
<name>A0A8X6F0F3_TRICU</name>
<dbReference type="InterPro" id="IPR008042">
    <property type="entry name" value="Retrotrans_Pao"/>
</dbReference>
<dbReference type="EMBL" id="BMAO01020473">
    <property type="protein sequence ID" value="GFQ67600.1"/>
    <property type="molecule type" value="Genomic_DNA"/>
</dbReference>
<comment type="caution">
    <text evidence="5">The sequence shown here is derived from an EMBL/GenBank/DDBJ whole genome shotgun (WGS) entry which is preliminary data.</text>
</comment>
<gene>
    <name evidence="5" type="primary">Slc18a2</name>
    <name evidence="5" type="ORF">TNCT_26421</name>
</gene>
<dbReference type="InterPro" id="IPR011701">
    <property type="entry name" value="MFS"/>
</dbReference>
<dbReference type="Gene3D" id="1.20.1250.20">
    <property type="entry name" value="MFS general substrate transporter like domains"/>
    <property type="match status" value="1"/>
</dbReference>
<dbReference type="InterPro" id="IPR036259">
    <property type="entry name" value="MFS_trans_sf"/>
</dbReference>
<dbReference type="GO" id="GO:0071897">
    <property type="term" value="P:DNA biosynthetic process"/>
    <property type="evidence" value="ECO:0007669"/>
    <property type="project" value="UniProtKB-ARBA"/>
</dbReference>
<dbReference type="SUPFAM" id="SSF103473">
    <property type="entry name" value="MFS general substrate transporter"/>
    <property type="match status" value="1"/>
</dbReference>
<sequence>MESVKLLNRRRSNLRGQLTKLAKALAEETPTDPAELQAKLDFIVKLQEKFELLKDEYYRTVPEEDFEEIESSLAEMDDEIQKIERGGMNLHKWCSNVPQFNEQDIFPFDRKSEQINTVKTLGLLWNSFSDTFMYKVSVSKTPRFTKRDVLSQISRIYDPLGLLTPVNSKAKIFMQQLWLLKLTWDEILPSELSHQWEAFIDTLQYLEAISVPRCVLLTSVKSIIVQGFADASSKAYGAVVYIQAVSKTGETRSQLLCSKSRVAPLKMMAIPRLELAACLLLVKLTIKVLAALKERVDSGKLWTDSSIALSWINTSPHLLKTFVANRVSQIQQLSKDFQWRHISSECNPADTLSRGLDAKTLAACELWWSGPGPSTLDISTQDAVEIPIISSDKLYCAELKTVSKVTLTTHSSDFFEHLLNLTNDFEKLIRILAFIFRFIYNCRYEKETGFLSREEFARAEVPIIPAYLYELHHEHDLEVLNASEFTSKSVVTESLPMESPEGDQVTTTESLKQICDRLQDKEGITPAPTRRRKQRVNPQKKPITEASTETGPPTTTLSPEMKELRHHELVEESVEVGIMFASKPIVQAITNPFIGPLTNRIGYSIPMFTGFVIMFLSTLLFAMGTNYAILFIARSLQGVGSACTSVAGMGMLAAFYPDDRERGNAMALALGGLALGVMIGPPFGGVMYEFVGRAAPFLVLAFLSLFDGRKKLFFYWFYAMMDKTFQFNGL</sequence>
<dbReference type="AlphaFoldDB" id="A0A8X6F0F3"/>
<evidence type="ECO:0000313" key="5">
    <source>
        <dbReference type="EMBL" id="GFQ67600.1"/>
    </source>
</evidence>
<comment type="subcellular location">
    <subcellularLocation>
        <location evidence="1">Membrane</location>
        <topology evidence="1">Multi-pass membrane protein</topology>
    </subcellularLocation>
</comment>
<dbReference type="Pfam" id="PF05380">
    <property type="entry name" value="Peptidase_A17"/>
    <property type="match status" value="1"/>
</dbReference>
<evidence type="ECO:0000256" key="2">
    <source>
        <dbReference type="SAM" id="MobiDB-lite"/>
    </source>
</evidence>
<evidence type="ECO:0000256" key="3">
    <source>
        <dbReference type="SAM" id="Phobius"/>
    </source>
</evidence>
<dbReference type="GO" id="GO:0016020">
    <property type="term" value="C:membrane"/>
    <property type="evidence" value="ECO:0007669"/>
    <property type="project" value="UniProtKB-SubCell"/>
</dbReference>
<dbReference type="InterPro" id="IPR020846">
    <property type="entry name" value="MFS_dom"/>
</dbReference>
<dbReference type="Pfam" id="PF07690">
    <property type="entry name" value="MFS_1"/>
    <property type="match status" value="1"/>
</dbReference>
<dbReference type="GO" id="GO:0022857">
    <property type="term" value="F:transmembrane transporter activity"/>
    <property type="evidence" value="ECO:0007669"/>
    <property type="project" value="InterPro"/>
</dbReference>
<reference evidence="5" key="1">
    <citation type="submission" date="2020-07" db="EMBL/GenBank/DDBJ databases">
        <title>Multicomponent nature underlies the extraordinary mechanical properties of spider dragline silk.</title>
        <authorList>
            <person name="Kono N."/>
            <person name="Nakamura H."/>
            <person name="Mori M."/>
            <person name="Yoshida Y."/>
            <person name="Ohtoshi R."/>
            <person name="Malay A.D."/>
            <person name="Moran D.A.P."/>
            <person name="Tomita M."/>
            <person name="Numata K."/>
            <person name="Arakawa K."/>
        </authorList>
    </citation>
    <scope>NUCLEOTIDE SEQUENCE</scope>
</reference>
<evidence type="ECO:0000313" key="6">
    <source>
        <dbReference type="Proteomes" id="UP000887116"/>
    </source>
</evidence>
<dbReference type="SUPFAM" id="SSF56672">
    <property type="entry name" value="DNA/RNA polymerases"/>
    <property type="match status" value="1"/>
</dbReference>
<keyword evidence="3" id="KW-0812">Transmembrane</keyword>
<accession>A0A8X6F0F3</accession>
<dbReference type="PROSITE" id="PS50850">
    <property type="entry name" value="MFS"/>
    <property type="match status" value="1"/>
</dbReference>
<organism evidence="5 6">
    <name type="scientific">Trichonephila clavata</name>
    <name type="common">Joro spider</name>
    <name type="synonym">Nephila clavata</name>
    <dbReference type="NCBI Taxonomy" id="2740835"/>
    <lineage>
        <taxon>Eukaryota</taxon>
        <taxon>Metazoa</taxon>
        <taxon>Ecdysozoa</taxon>
        <taxon>Arthropoda</taxon>
        <taxon>Chelicerata</taxon>
        <taxon>Arachnida</taxon>
        <taxon>Araneae</taxon>
        <taxon>Araneomorphae</taxon>
        <taxon>Entelegynae</taxon>
        <taxon>Araneoidea</taxon>
        <taxon>Nephilidae</taxon>
        <taxon>Trichonephila</taxon>
    </lineage>
</organism>
<protein>
    <submittedName>
        <fullName evidence="5">Synaptic vesicular amine transporter</fullName>
    </submittedName>
</protein>
<dbReference type="InterPro" id="IPR043502">
    <property type="entry name" value="DNA/RNA_pol_sf"/>
</dbReference>